<dbReference type="EMBL" id="GL377568">
    <property type="protein sequence ID" value="EFJ35140.1"/>
    <property type="molecule type" value="Genomic_DNA"/>
</dbReference>
<sequence>MAIRVLAKSFRPSSSLASPRGAIFQLLRTNSNQSGAAAAATRGATGNPPLDGGSSGVDLTKDDNLGVIDNASMGRRGRIRAPVPQLHQPEGIFDLWSPYAPSRSMRQMVETMNRILDPGFFRGLDNGLYIGRMPWDIVDGKDAFHLRLDMPGFNKEDVKVHVEDEELVIKAERSGSGSAGGGGGDEPGSVFDIQRSVNTRMALPPEAARDKIKAELKNGVLAIVLPKEQVPEEKKRVAVDLSIHGGGFATLASLFKRGGRAATMLSTPSSSIPFTLMGGFAGIAGPDAGLISYAEMVDQGRNMTSAVSIPVAIMAMEMRLTSRKLSRDTSCWNPPRRPAAAFEIKGNIQRNK</sequence>
<dbReference type="SUPFAM" id="SSF49764">
    <property type="entry name" value="HSP20-like chaperones"/>
    <property type="match status" value="1"/>
</dbReference>
<evidence type="ECO:0000259" key="5">
    <source>
        <dbReference type="PROSITE" id="PS01031"/>
    </source>
</evidence>
<evidence type="ECO:0000313" key="7">
    <source>
        <dbReference type="Proteomes" id="UP000001514"/>
    </source>
</evidence>
<keyword evidence="1" id="KW-0346">Stress response</keyword>
<evidence type="ECO:0000256" key="1">
    <source>
        <dbReference type="ARBA" id="ARBA00023016"/>
    </source>
</evidence>
<dbReference type="InterPro" id="IPR002068">
    <property type="entry name" value="A-crystallin/Hsp20_dom"/>
</dbReference>
<dbReference type="Gene3D" id="2.60.40.790">
    <property type="match status" value="1"/>
</dbReference>
<dbReference type="Pfam" id="PF00011">
    <property type="entry name" value="HSP20"/>
    <property type="match status" value="1"/>
</dbReference>
<dbReference type="HOGENOM" id="CLU_788445_0_0_1"/>
<evidence type="ECO:0000313" key="6">
    <source>
        <dbReference type="EMBL" id="EFJ35140.1"/>
    </source>
</evidence>
<dbReference type="InParanoid" id="D8QY51"/>
<name>D8QY51_SELML</name>
<protein>
    <recommendedName>
        <fullName evidence="5">SHSP domain-containing protein</fullName>
    </recommendedName>
</protein>
<dbReference type="PANTHER" id="PTHR46733:SF4">
    <property type="entry name" value="HEAT SHOCK PROTEIN 21, CHLOROPLASTIC"/>
    <property type="match status" value="1"/>
</dbReference>
<keyword evidence="7" id="KW-1185">Reference proteome</keyword>
<dbReference type="InterPro" id="IPR044587">
    <property type="entry name" value="HSP21-like"/>
</dbReference>
<dbReference type="Gramene" id="EFJ35140">
    <property type="protein sequence ID" value="EFJ35140"/>
    <property type="gene ID" value="SELMODRAFT_405022"/>
</dbReference>
<dbReference type="CDD" id="cd06464">
    <property type="entry name" value="ACD_sHsps-like"/>
    <property type="match status" value="1"/>
</dbReference>
<evidence type="ECO:0000256" key="4">
    <source>
        <dbReference type="SAM" id="MobiDB-lite"/>
    </source>
</evidence>
<reference evidence="6 7" key="1">
    <citation type="journal article" date="2011" name="Science">
        <title>The Selaginella genome identifies genetic changes associated with the evolution of vascular plants.</title>
        <authorList>
            <person name="Banks J.A."/>
            <person name="Nishiyama T."/>
            <person name="Hasebe M."/>
            <person name="Bowman J.L."/>
            <person name="Gribskov M."/>
            <person name="dePamphilis C."/>
            <person name="Albert V.A."/>
            <person name="Aono N."/>
            <person name="Aoyama T."/>
            <person name="Ambrose B.A."/>
            <person name="Ashton N.W."/>
            <person name="Axtell M.J."/>
            <person name="Barker E."/>
            <person name="Barker M.S."/>
            <person name="Bennetzen J.L."/>
            <person name="Bonawitz N.D."/>
            <person name="Chapple C."/>
            <person name="Cheng C."/>
            <person name="Correa L.G."/>
            <person name="Dacre M."/>
            <person name="DeBarry J."/>
            <person name="Dreyer I."/>
            <person name="Elias M."/>
            <person name="Engstrom E.M."/>
            <person name="Estelle M."/>
            <person name="Feng L."/>
            <person name="Finet C."/>
            <person name="Floyd S.K."/>
            <person name="Frommer W.B."/>
            <person name="Fujita T."/>
            <person name="Gramzow L."/>
            <person name="Gutensohn M."/>
            <person name="Harholt J."/>
            <person name="Hattori M."/>
            <person name="Heyl A."/>
            <person name="Hirai T."/>
            <person name="Hiwatashi Y."/>
            <person name="Ishikawa M."/>
            <person name="Iwata M."/>
            <person name="Karol K.G."/>
            <person name="Koehler B."/>
            <person name="Kolukisaoglu U."/>
            <person name="Kubo M."/>
            <person name="Kurata T."/>
            <person name="Lalonde S."/>
            <person name="Li K."/>
            <person name="Li Y."/>
            <person name="Litt A."/>
            <person name="Lyons E."/>
            <person name="Manning G."/>
            <person name="Maruyama T."/>
            <person name="Michael T.P."/>
            <person name="Mikami K."/>
            <person name="Miyazaki S."/>
            <person name="Morinaga S."/>
            <person name="Murata T."/>
            <person name="Mueller-Roeber B."/>
            <person name="Nelson D.R."/>
            <person name="Obara M."/>
            <person name="Oguri Y."/>
            <person name="Olmstead R.G."/>
            <person name="Onodera N."/>
            <person name="Petersen B.L."/>
            <person name="Pils B."/>
            <person name="Prigge M."/>
            <person name="Rensing S.A."/>
            <person name="Riano-Pachon D.M."/>
            <person name="Roberts A.W."/>
            <person name="Sato Y."/>
            <person name="Scheller H.V."/>
            <person name="Schulz B."/>
            <person name="Schulz C."/>
            <person name="Shakirov E.V."/>
            <person name="Shibagaki N."/>
            <person name="Shinohara N."/>
            <person name="Shippen D.E."/>
            <person name="Soerensen I."/>
            <person name="Sotooka R."/>
            <person name="Sugimoto N."/>
            <person name="Sugita M."/>
            <person name="Sumikawa N."/>
            <person name="Tanurdzic M."/>
            <person name="Theissen G."/>
            <person name="Ulvskov P."/>
            <person name="Wakazuki S."/>
            <person name="Weng J.K."/>
            <person name="Willats W.W."/>
            <person name="Wipf D."/>
            <person name="Wolf P.G."/>
            <person name="Yang L."/>
            <person name="Zimmer A.D."/>
            <person name="Zhu Q."/>
            <person name="Mitros T."/>
            <person name="Hellsten U."/>
            <person name="Loque D."/>
            <person name="Otillar R."/>
            <person name="Salamov A."/>
            <person name="Schmutz J."/>
            <person name="Shapiro H."/>
            <person name="Lindquist E."/>
            <person name="Lucas S."/>
            <person name="Rokhsar D."/>
            <person name="Grigoriev I.V."/>
        </authorList>
    </citation>
    <scope>NUCLEOTIDE SEQUENCE [LARGE SCALE GENOMIC DNA]</scope>
</reference>
<organism evidence="7">
    <name type="scientific">Selaginella moellendorffii</name>
    <name type="common">Spikemoss</name>
    <dbReference type="NCBI Taxonomy" id="88036"/>
    <lineage>
        <taxon>Eukaryota</taxon>
        <taxon>Viridiplantae</taxon>
        <taxon>Streptophyta</taxon>
        <taxon>Embryophyta</taxon>
        <taxon>Tracheophyta</taxon>
        <taxon>Lycopodiopsida</taxon>
        <taxon>Selaginellales</taxon>
        <taxon>Selaginellaceae</taxon>
        <taxon>Selaginella</taxon>
    </lineage>
</organism>
<proteinExistence type="inferred from homology"/>
<gene>
    <name evidence="6" type="ORF">SELMODRAFT_405022</name>
</gene>
<feature type="region of interest" description="Disordered" evidence="4">
    <location>
        <begin position="37"/>
        <end position="61"/>
    </location>
</feature>
<dbReference type="PROSITE" id="PS01031">
    <property type="entry name" value="SHSP"/>
    <property type="match status" value="1"/>
</dbReference>
<feature type="compositionally biased region" description="Low complexity" evidence="4">
    <location>
        <begin position="37"/>
        <end position="46"/>
    </location>
</feature>
<evidence type="ECO:0000256" key="2">
    <source>
        <dbReference type="PROSITE-ProRule" id="PRU00285"/>
    </source>
</evidence>
<comment type="similarity">
    <text evidence="2 3">Belongs to the small heat shock protein (HSP20) family.</text>
</comment>
<dbReference type="Proteomes" id="UP000001514">
    <property type="component" value="Unassembled WGS sequence"/>
</dbReference>
<dbReference type="eggNOG" id="KOG0710">
    <property type="taxonomic scope" value="Eukaryota"/>
</dbReference>
<dbReference type="AlphaFoldDB" id="D8QY51"/>
<dbReference type="InterPro" id="IPR008978">
    <property type="entry name" value="HSP20-like_chaperone"/>
</dbReference>
<evidence type="ECO:0000256" key="3">
    <source>
        <dbReference type="RuleBase" id="RU003616"/>
    </source>
</evidence>
<dbReference type="PANTHER" id="PTHR46733">
    <property type="entry name" value="26.5 KDA HEAT SHOCK PROTEIN, MITOCHONDRIAL"/>
    <property type="match status" value="1"/>
</dbReference>
<dbReference type="KEGG" id="smo:SELMODRAFT_405022"/>
<dbReference type="STRING" id="88036.D8QY51"/>
<dbReference type="GO" id="GO:0009408">
    <property type="term" value="P:response to heat"/>
    <property type="evidence" value="ECO:0007669"/>
    <property type="project" value="InterPro"/>
</dbReference>
<feature type="domain" description="SHSP" evidence="5">
    <location>
        <begin position="126"/>
        <end position="242"/>
    </location>
</feature>
<accession>D8QY51</accession>